<feature type="transmembrane region" description="Helical" evidence="1">
    <location>
        <begin position="184"/>
        <end position="204"/>
    </location>
</feature>
<dbReference type="InterPro" id="IPR049458">
    <property type="entry name" value="EpsG-like"/>
</dbReference>
<sequence>MMSFGLYGTAFYMIVGFLFFFAVAKTLLPAARNLEIVRVVEVFVVFTTIAIVSFDISNRPFDIEGDTAVYINFYNDMRMGLDNPFQTFEPGFLAIVKLFCFLQLDYSSFFYFITFVFLWSYFALIKSVLGRGSSWSLFVFGMVLFYPFFFSLTANIIRQGFAMCFINLALISSVRSNWRQGGVFTLVAALFHKSSIVYFPFFVFRNLVLGVRVSSVVALWLVVSLASYFKLFSLLVVWIFDYLSGYGLVINYSNVDNIAYVTGFRWDFWLFSSLSVFFLVAIKMLGEMNKREAYIFYVCAFLSCLHIAMFDVAYNDRFGIYAWIFYPIELAYVMRAITANILRGSRRRVIEDRTNLYKGV</sequence>
<reference evidence="2 3" key="1">
    <citation type="submission" date="2023-02" db="EMBL/GenBank/DDBJ databases">
        <title>Pseudomonas chrutzelriedensis sp. nov., a potently antifungal strain isolated from moss.</title>
        <authorList>
            <person name="Schnyder A."/>
            <person name="Kalawong R."/>
            <person name="Eberl L."/>
            <person name="Agnoli K."/>
        </authorList>
    </citation>
    <scope>NUCLEOTIDE SEQUENCE [LARGE SCALE GENOMIC DNA]</scope>
    <source>
        <strain evidence="2 3">681</strain>
    </source>
</reference>
<evidence type="ECO:0000256" key="1">
    <source>
        <dbReference type="SAM" id="Phobius"/>
    </source>
</evidence>
<protein>
    <submittedName>
        <fullName evidence="2">EpsG family protein</fullName>
    </submittedName>
</protein>
<dbReference type="EMBL" id="JARBWL010000001">
    <property type="protein sequence ID" value="MDI2591268.1"/>
    <property type="molecule type" value="Genomic_DNA"/>
</dbReference>
<gene>
    <name evidence="2" type="ORF">POF45_07460</name>
</gene>
<feature type="transmembrane region" description="Helical" evidence="1">
    <location>
        <begin position="294"/>
        <end position="314"/>
    </location>
</feature>
<feature type="transmembrane region" description="Helical" evidence="1">
    <location>
        <begin position="109"/>
        <end position="129"/>
    </location>
</feature>
<accession>A0ABT6QKA6</accession>
<feature type="transmembrane region" description="Helical" evidence="1">
    <location>
        <begin position="260"/>
        <end position="282"/>
    </location>
</feature>
<organism evidence="2 3">
    <name type="scientific">Pseudomonas fungipugnans</name>
    <dbReference type="NCBI Taxonomy" id="3024217"/>
    <lineage>
        <taxon>Bacteria</taxon>
        <taxon>Pseudomonadati</taxon>
        <taxon>Pseudomonadota</taxon>
        <taxon>Gammaproteobacteria</taxon>
        <taxon>Pseudomonadales</taxon>
        <taxon>Pseudomonadaceae</taxon>
        <taxon>Pseudomonas</taxon>
    </lineage>
</organism>
<keyword evidence="1" id="KW-0812">Transmembrane</keyword>
<dbReference type="RefSeq" id="WP_282315451.1">
    <property type="nucleotide sequence ID" value="NZ_JARBWL010000001.1"/>
</dbReference>
<dbReference type="Proteomes" id="UP001159100">
    <property type="component" value="Unassembled WGS sequence"/>
</dbReference>
<feature type="transmembrane region" description="Helical" evidence="1">
    <location>
        <begin position="216"/>
        <end position="240"/>
    </location>
</feature>
<name>A0ABT6QKA6_9PSED</name>
<feature type="transmembrane region" description="Helical" evidence="1">
    <location>
        <begin position="36"/>
        <end position="54"/>
    </location>
</feature>
<proteinExistence type="predicted"/>
<comment type="caution">
    <text evidence="2">The sequence shown here is derived from an EMBL/GenBank/DDBJ whole genome shotgun (WGS) entry which is preliminary data.</text>
</comment>
<keyword evidence="1" id="KW-0472">Membrane</keyword>
<keyword evidence="1" id="KW-1133">Transmembrane helix</keyword>
<feature type="transmembrane region" description="Helical" evidence="1">
    <location>
        <begin position="320"/>
        <end position="338"/>
    </location>
</feature>
<dbReference type="Pfam" id="PF14897">
    <property type="entry name" value="EpsG"/>
    <property type="match status" value="1"/>
</dbReference>
<feature type="transmembrane region" description="Helical" evidence="1">
    <location>
        <begin position="6"/>
        <end position="24"/>
    </location>
</feature>
<feature type="transmembrane region" description="Helical" evidence="1">
    <location>
        <begin position="135"/>
        <end position="153"/>
    </location>
</feature>
<evidence type="ECO:0000313" key="3">
    <source>
        <dbReference type="Proteomes" id="UP001159100"/>
    </source>
</evidence>
<keyword evidence="3" id="KW-1185">Reference proteome</keyword>
<evidence type="ECO:0000313" key="2">
    <source>
        <dbReference type="EMBL" id="MDI2591268.1"/>
    </source>
</evidence>